<dbReference type="SUPFAM" id="SSF50998">
    <property type="entry name" value="Quinoprotein alcohol dehydrogenase-like"/>
    <property type="match status" value="1"/>
</dbReference>
<proteinExistence type="predicted"/>
<evidence type="ECO:0000259" key="1">
    <source>
        <dbReference type="Pfam" id="PF13360"/>
    </source>
</evidence>
<evidence type="ECO:0000313" key="2">
    <source>
        <dbReference type="EMBL" id="MBB4893366.1"/>
    </source>
</evidence>
<evidence type="ECO:0000313" key="3">
    <source>
        <dbReference type="Proteomes" id="UP000556084"/>
    </source>
</evidence>
<keyword evidence="3" id="KW-1185">Reference proteome</keyword>
<dbReference type="Proteomes" id="UP000556084">
    <property type="component" value="Unassembled WGS sequence"/>
</dbReference>
<sequence>MAVTLATLSACNGGGADGDKGAVGGAGVAKPSASPSPKSFAAPTRFSLDQSILLPESAGVGKSAMGKQFPMPVALHNGAVFISRPDGLDAVSGYAKSFPVTITSEHEAVTKLKDVGGGFSSDNPAEAPLITPFGRKTWVLNAVVTRVTGAGTTKSHDVVELMAVDTANAGAKAWFTEIALPDEYPAGDQAEAYVVGRGGDTVVVFARGQLFGVDLASRQRIWVAPGTYSKGAVVAGGRIVAMRKNSDTEQVVGLDAASGKDAWTSPRTGKELSAAGPDAVMTYEKVQDGDGAQNFLLDAATGAIRNTLPKDAPGSDCAYDGAAVTVCVDGSVNHKVAAYDLKTGQERWRLPDAAGTRVAPTVSLVRAGLIYGMANGNPVVLDAASGKDKENQPGIAPYIADGYVGITHTKDGPGVTAYRAVG</sequence>
<dbReference type="InterPro" id="IPR002372">
    <property type="entry name" value="PQQ_rpt_dom"/>
</dbReference>
<dbReference type="EMBL" id="JACHJH010000003">
    <property type="protein sequence ID" value="MBB4893366.1"/>
    <property type="molecule type" value="Genomic_DNA"/>
</dbReference>
<dbReference type="RefSeq" id="WP_184349227.1">
    <property type="nucleotide sequence ID" value="NZ_JACHJH010000003.1"/>
</dbReference>
<name>A0A7W7LPJ1_9ACTN</name>
<dbReference type="Pfam" id="PF13360">
    <property type="entry name" value="PQQ_2"/>
    <property type="match status" value="1"/>
</dbReference>
<comment type="caution">
    <text evidence="2">The sequence shown here is derived from an EMBL/GenBank/DDBJ whole genome shotgun (WGS) entry which is preliminary data.</text>
</comment>
<dbReference type="PANTHER" id="PTHR34512:SF30">
    <property type="entry name" value="OUTER MEMBRANE PROTEIN ASSEMBLY FACTOR BAMB"/>
    <property type="match status" value="1"/>
</dbReference>
<dbReference type="Gene3D" id="2.130.10.10">
    <property type="entry name" value="YVTN repeat-like/Quinoprotein amine dehydrogenase"/>
    <property type="match status" value="2"/>
</dbReference>
<dbReference type="AlphaFoldDB" id="A0A7W7LPJ1"/>
<feature type="domain" description="Pyrrolo-quinoline quinone repeat" evidence="1">
    <location>
        <begin position="249"/>
        <end position="392"/>
    </location>
</feature>
<dbReference type="InterPro" id="IPR015943">
    <property type="entry name" value="WD40/YVTN_repeat-like_dom_sf"/>
</dbReference>
<gene>
    <name evidence="2" type="ORF">FHS39_002397</name>
</gene>
<reference evidence="2 3" key="1">
    <citation type="submission" date="2020-08" db="EMBL/GenBank/DDBJ databases">
        <title>Genomic Encyclopedia of Type Strains, Phase III (KMG-III): the genomes of soil and plant-associated and newly described type strains.</title>
        <authorList>
            <person name="Whitman W."/>
        </authorList>
    </citation>
    <scope>NUCLEOTIDE SEQUENCE [LARGE SCALE GENOMIC DNA]</scope>
    <source>
        <strain evidence="2 3">CECT 3266</strain>
    </source>
</reference>
<dbReference type="PANTHER" id="PTHR34512">
    <property type="entry name" value="CELL SURFACE PROTEIN"/>
    <property type="match status" value="1"/>
</dbReference>
<organism evidence="2 3">
    <name type="scientific">Streptomyces olivoverticillatus</name>
    <dbReference type="NCBI Taxonomy" id="66427"/>
    <lineage>
        <taxon>Bacteria</taxon>
        <taxon>Bacillati</taxon>
        <taxon>Actinomycetota</taxon>
        <taxon>Actinomycetes</taxon>
        <taxon>Kitasatosporales</taxon>
        <taxon>Streptomycetaceae</taxon>
        <taxon>Streptomyces</taxon>
    </lineage>
</organism>
<accession>A0A7W7LPJ1</accession>
<protein>
    <recommendedName>
        <fullName evidence="1">Pyrrolo-quinoline quinone repeat domain-containing protein</fullName>
    </recommendedName>
</protein>
<dbReference type="InterPro" id="IPR011047">
    <property type="entry name" value="Quinoprotein_ADH-like_sf"/>
</dbReference>